<dbReference type="Gramene" id="FCD_00024240-RA">
    <property type="protein sequence ID" value="FCD_00024240-RA:cds"/>
    <property type="gene ID" value="FCD_00024240"/>
</dbReference>
<evidence type="ECO:0000313" key="4">
    <source>
        <dbReference type="Proteomes" id="UP001187192"/>
    </source>
</evidence>
<dbReference type="Proteomes" id="UP001187192">
    <property type="component" value="Unassembled WGS sequence"/>
</dbReference>
<sequence length="322" mass="36323">MVKVSSRDLKGKGKLVEDEPIMIKGKGKMIETTPTKVFDDEENDMTRLTLGLGFRPNNAISAPPLLPLSLSPPLSFTSQYLTAGLSFNFPEIPELPQWTYANQLNYQAQLPTSAAVGGNGSSSSSNSLVQNHREAPPTRGRRVGVGANPRVMLRPGKQEFIPAVYPWATTRRATVRRFDYLLSEGIVDIRGTVQCKRCEKQYEMGFDARVEFPKIWKYVAENKSRMGDRAPEIWTNPVLPTCRLCDNENSARPVIGEKKRKINWLFLLLGQLLGCCTLNQLKYFCKHSRNHRTGAKNRVLYLTYLGLCLQLDPNGPFYPLER</sequence>
<keyword evidence="4" id="KW-1185">Reference proteome</keyword>
<evidence type="ECO:0000259" key="2">
    <source>
        <dbReference type="Pfam" id="PF23324"/>
    </source>
</evidence>
<proteinExistence type="predicted"/>
<dbReference type="EMBL" id="BTGU01000007">
    <property type="protein sequence ID" value="GMN37427.1"/>
    <property type="molecule type" value="Genomic_DNA"/>
</dbReference>
<dbReference type="Pfam" id="PF23324">
    <property type="entry name" value="DUF7086"/>
    <property type="match status" value="1"/>
</dbReference>
<protein>
    <recommendedName>
        <fullName evidence="2">DUF7086 domain-containing protein</fullName>
    </recommendedName>
</protein>
<evidence type="ECO:0000313" key="3">
    <source>
        <dbReference type="EMBL" id="GMN37427.1"/>
    </source>
</evidence>
<organism evidence="3 4">
    <name type="scientific">Ficus carica</name>
    <name type="common">Common fig</name>
    <dbReference type="NCBI Taxonomy" id="3494"/>
    <lineage>
        <taxon>Eukaryota</taxon>
        <taxon>Viridiplantae</taxon>
        <taxon>Streptophyta</taxon>
        <taxon>Embryophyta</taxon>
        <taxon>Tracheophyta</taxon>
        <taxon>Spermatophyta</taxon>
        <taxon>Magnoliopsida</taxon>
        <taxon>eudicotyledons</taxon>
        <taxon>Gunneridae</taxon>
        <taxon>Pentapetalae</taxon>
        <taxon>rosids</taxon>
        <taxon>fabids</taxon>
        <taxon>Rosales</taxon>
        <taxon>Moraceae</taxon>
        <taxon>Ficeae</taxon>
        <taxon>Ficus</taxon>
    </lineage>
</organism>
<feature type="region of interest" description="Disordered" evidence="1">
    <location>
        <begin position="113"/>
        <end position="145"/>
    </location>
</feature>
<feature type="domain" description="DUF7086" evidence="2">
    <location>
        <begin position="179"/>
        <end position="311"/>
    </location>
</feature>
<dbReference type="AlphaFoldDB" id="A0AA87ZNN0"/>
<dbReference type="PANTHER" id="PTHR34272">
    <property type="entry name" value="EXPRESSED PROTEIN"/>
    <property type="match status" value="1"/>
</dbReference>
<reference evidence="3" key="1">
    <citation type="submission" date="2023-07" db="EMBL/GenBank/DDBJ databases">
        <title>draft genome sequence of fig (Ficus carica).</title>
        <authorList>
            <person name="Takahashi T."/>
            <person name="Nishimura K."/>
        </authorList>
    </citation>
    <scope>NUCLEOTIDE SEQUENCE</scope>
</reference>
<name>A0AA87ZNN0_FICCA</name>
<dbReference type="PANTHER" id="PTHR34272:SF1">
    <property type="entry name" value="EXPRESSED PROTEIN"/>
    <property type="match status" value="1"/>
</dbReference>
<accession>A0AA87ZNN0</accession>
<comment type="caution">
    <text evidence="3">The sequence shown here is derived from an EMBL/GenBank/DDBJ whole genome shotgun (WGS) entry which is preliminary data.</text>
</comment>
<gene>
    <name evidence="3" type="ORF">TIFTF001_006801</name>
</gene>
<dbReference type="InterPro" id="IPR055513">
    <property type="entry name" value="DUF7086"/>
</dbReference>
<evidence type="ECO:0000256" key="1">
    <source>
        <dbReference type="SAM" id="MobiDB-lite"/>
    </source>
</evidence>